<organism evidence="5 7">
    <name type="scientific">Budvicia aquatica</name>
    <dbReference type="NCBI Taxonomy" id="82979"/>
    <lineage>
        <taxon>Bacteria</taxon>
        <taxon>Pseudomonadati</taxon>
        <taxon>Pseudomonadota</taxon>
        <taxon>Gammaproteobacteria</taxon>
        <taxon>Enterobacterales</taxon>
        <taxon>Budviciaceae</taxon>
        <taxon>Budvicia</taxon>
    </lineage>
</organism>
<dbReference type="InterPro" id="IPR023187">
    <property type="entry name" value="Tscrpt_reg_MarR-type_CS"/>
</dbReference>
<evidence type="ECO:0000313" key="5">
    <source>
        <dbReference type="EMBL" id="PHI31551.1"/>
    </source>
</evidence>
<reference evidence="5" key="2">
    <citation type="submission" date="2017-09" db="EMBL/GenBank/DDBJ databases">
        <title>FDA dAtabase for Regulatory Grade micrObial Sequences (FDA-ARGOS): Supporting development and validation of Infectious Disease Dx tests.</title>
        <authorList>
            <person name="Minogue T."/>
            <person name="Wolcott M."/>
            <person name="Wasieloski L."/>
            <person name="Aguilar W."/>
            <person name="Moore D."/>
            <person name="Tallon L.J."/>
            <person name="Sadzewicz L."/>
            <person name="Ott S."/>
            <person name="Zhao X."/>
            <person name="Nagaraj S."/>
            <person name="Vavikolanu K."/>
            <person name="Aluvathingal J."/>
            <person name="Nadendla S."/>
            <person name="Sichtig H."/>
        </authorList>
    </citation>
    <scope>NUCLEOTIDE SEQUENCE</scope>
    <source>
        <strain evidence="5">FDAARGOS_387</strain>
    </source>
</reference>
<dbReference type="GO" id="GO:0045892">
    <property type="term" value="P:negative regulation of DNA-templated transcription"/>
    <property type="evidence" value="ECO:0007669"/>
    <property type="project" value="InterPro"/>
</dbReference>
<feature type="domain" description="HTH marR-type" evidence="4">
    <location>
        <begin position="2"/>
        <end position="134"/>
    </location>
</feature>
<dbReference type="AlphaFoldDB" id="A0A2C6DRV9"/>
<dbReference type="InterPro" id="IPR036388">
    <property type="entry name" value="WH-like_DNA-bd_sf"/>
</dbReference>
<dbReference type="STRING" id="1111728.GCA_000427805_03913"/>
<dbReference type="GO" id="GO:0003677">
    <property type="term" value="F:DNA binding"/>
    <property type="evidence" value="ECO:0007669"/>
    <property type="project" value="UniProtKB-KW"/>
</dbReference>
<keyword evidence="7" id="KW-1185">Reference proteome</keyword>
<gene>
    <name evidence="5" type="primary">hpaR</name>
    <name evidence="6" type="synonym">mgrA</name>
    <name evidence="5" type="ORF">CRN84_20535</name>
    <name evidence="6" type="ORF">NCTC12282_05633</name>
</gene>
<evidence type="ECO:0000256" key="1">
    <source>
        <dbReference type="ARBA" id="ARBA00023015"/>
    </source>
</evidence>
<evidence type="ECO:0000259" key="4">
    <source>
        <dbReference type="PROSITE" id="PS50995"/>
    </source>
</evidence>
<dbReference type="GO" id="GO:0003700">
    <property type="term" value="F:DNA-binding transcription factor activity"/>
    <property type="evidence" value="ECO:0007669"/>
    <property type="project" value="InterPro"/>
</dbReference>
<dbReference type="InterPro" id="IPR000835">
    <property type="entry name" value="HTH_MarR-typ"/>
</dbReference>
<dbReference type="SMART" id="SM00347">
    <property type="entry name" value="HTH_MARR"/>
    <property type="match status" value="1"/>
</dbReference>
<name>A0A2C6DRV9_9GAMM</name>
<sequence length="150" mass="17527">MHESLTIALLQAREAAMGFFRPVLNEYNLTEQQWRIIRVLAEMHSCDFHLLARQTCILRPSLTGILSRMERDDLIIRLKPLNDQRKLYVSLTDKGHEIYQQARVHVEKGYRQIEQNFSAEKLDELMILLERFIVVVDKSGDAALSMDDNQ</sequence>
<protein>
    <submittedName>
        <fullName evidence="5">Homoprotocatechuate degradation operon regulator HpaR</fullName>
    </submittedName>
    <submittedName>
        <fullName evidence="6">Regulator of autolytic activity</fullName>
    </submittedName>
</protein>
<reference evidence="6 8" key="3">
    <citation type="submission" date="2019-03" db="EMBL/GenBank/DDBJ databases">
        <authorList>
            <consortium name="Pathogen Informatics"/>
        </authorList>
    </citation>
    <scope>NUCLEOTIDE SEQUENCE [LARGE SCALE GENOMIC DNA]</scope>
    <source>
        <strain evidence="6 8">NCTC12282</strain>
    </source>
</reference>
<keyword evidence="2" id="KW-0238">DNA-binding</keyword>
<keyword evidence="1" id="KW-0805">Transcription regulation</keyword>
<evidence type="ECO:0000313" key="7">
    <source>
        <dbReference type="Proteomes" id="UP000224974"/>
    </source>
</evidence>
<dbReference type="Gene3D" id="1.10.10.10">
    <property type="entry name" value="Winged helix-like DNA-binding domain superfamily/Winged helix DNA-binding domain"/>
    <property type="match status" value="1"/>
</dbReference>
<keyword evidence="3" id="KW-0804">Transcription</keyword>
<accession>A0A2C6DRV9</accession>
<evidence type="ECO:0000313" key="8">
    <source>
        <dbReference type="Proteomes" id="UP000373449"/>
    </source>
</evidence>
<evidence type="ECO:0000256" key="3">
    <source>
        <dbReference type="ARBA" id="ARBA00023163"/>
    </source>
</evidence>
<dbReference type="InterPro" id="IPR012712">
    <property type="entry name" value="HpaR/FarR"/>
</dbReference>
<proteinExistence type="predicted"/>
<dbReference type="PROSITE" id="PS50995">
    <property type="entry name" value="HTH_MARR_2"/>
    <property type="match status" value="1"/>
</dbReference>
<dbReference type="Proteomes" id="UP000224974">
    <property type="component" value="Unassembled WGS sequence"/>
</dbReference>
<dbReference type="EMBL" id="PDDX01000001">
    <property type="protein sequence ID" value="PHI31551.1"/>
    <property type="molecule type" value="Genomic_DNA"/>
</dbReference>
<evidence type="ECO:0000256" key="2">
    <source>
        <dbReference type="ARBA" id="ARBA00023125"/>
    </source>
</evidence>
<dbReference type="NCBIfam" id="TIGR02337">
    <property type="entry name" value="HpaR"/>
    <property type="match status" value="1"/>
</dbReference>
<dbReference type="PANTHER" id="PTHR42756:SF1">
    <property type="entry name" value="TRANSCRIPTIONAL REPRESSOR OF EMRAB OPERON"/>
    <property type="match status" value="1"/>
</dbReference>
<dbReference type="InterPro" id="IPR036390">
    <property type="entry name" value="WH_DNA-bd_sf"/>
</dbReference>
<dbReference type="SUPFAM" id="SSF46785">
    <property type="entry name" value="Winged helix' DNA-binding domain"/>
    <property type="match status" value="1"/>
</dbReference>
<dbReference type="PANTHER" id="PTHR42756">
    <property type="entry name" value="TRANSCRIPTIONAL REGULATOR, MARR"/>
    <property type="match status" value="1"/>
</dbReference>
<dbReference type="Pfam" id="PF01047">
    <property type="entry name" value="MarR"/>
    <property type="match status" value="1"/>
</dbReference>
<dbReference type="EMBL" id="CAADJA010000002">
    <property type="protein sequence ID" value="VFS52042.1"/>
    <property type="molecule type" value="Genomic_DNA"/>
</dbReference>
<dbReference type="RefSeq" id="WP_029095789.1">
    <property type="nucleotide sequence ID" value="NZ_CAADJA010000002.1"/>
</dbReference>
<evidence type="ECO:0000313" key="6">
    <source>
        <dbReference type="EMBL" id="VFS52042.1"/>
    </source>
</evidence>
<dbReference type="OrthoDB" id="8588347at2"/>
<dbReference type="PRINTS" id="PR00598">
    <property type="entry name" value="HTHMARR"/>
</dbReference>
<dbReference type="Proteomes" id="UP000373449">
    <property type="component" value="Unassembled WGS sequence"/>
</dbReference>
<dbReference type="PROSITE" id="PS01117">
    <property type="entry name" value="HTH_MARR_1"/>
    <property type="match status" value="1"/>
</dbReference>
<reference evidence="7" key="1">
    <citation type="submission" date="2017-09" db="EMBL/GenBank/DDBJ databases">
        <title>FDA dAtabase for Regulatory Grade micrObial Sequences (FDA-ARGOS): Supporting development and validation of Infectious Disease Dx tests.</title>
        <authorList>
            <person name="Minogue T."/>
            <person name="Wolcott M."/>
            <person name="Wasieloski L."/>
            <person name="Aguilar W."/>
            <person name="Moore D."/>
            <person name="Tallon L."/>
            <person name="Sadzewicz L."/>
            <person name="Ott S."/>
            <person name="Zhao X."/>
            <person name="Nagaraj S."/>
            <person name="Vavikolanu K."/>
            <person name="Aluvathingal J."/>
            <person name="Nadendla S."/>
            <person name="Sichtig H."/>
        </authorList>
    </citation>
    <scope>NUCLEOTIDE SEQUENCE [LARGE SCALE GENOMIC DNA]</scope>
    <source>
        <strain evidence="7">FDAARGOS_387</strain>
    </source>
</reference>